<protein>
    <submittedName>
        <fullName evidence="1">Uncharacterized protein</fullName>
    </submittedName>
</protein>
<gene>
    <name evidence="1" type="ORF">CLODIP_2_CD03914</name>
</gene>
<name>A0A8S1DMZ8_9INSE</name>
<keyword evidence="2" id="KW-1185">Reference proteome</keyword>
<feature type="non-terminal residue" evidence="1">
    <location>
        <position position="1"/>
    </location>
</feature>
<comment type="caution">
    <text evidence="1">The sequence shown here is derived from an EMBL/GenBank/DDBJ whole genome shotgun (WGS) entry which is preliminary data.</text>
</comment>
<dbReference type="SUPFAM" id="SSF52047">
    <property type="entry name" value="RNI-like"/>
    <property type="match status" value="1"/>
</dbReference>
<dbReference type="Proteomes" id="UP000494165">
    <property type="component" value="Unassembled WGS sequence"/>
</dbReference>
<reference evidence="1 2" key="1">
    <citation type="submission" date="2020-04" db="EMBL/GenBank/DDBJ databases">
        <authorList>
            <person name="Alioto T."/>
            <person name="Alioto T."/>
            <person name="Gomez Garrido J."/>
        </authorList>
    </citation>
    <scope>NUCLEOTIDE SEQUENCE [LARGE SCALE GENOMIC DNA]</scope>
</reference>
<sequence length="792" mass="91408">DIMEVMMDRLRLDIAVTRLAKLQNLLDLACKEVLINILDGRIKGPQLVTVNLPTMLREHLMRVFEGKVCLPGHQSIEEFDRRYEAFKILLPARKIDLQALMSFCPIDSETRKSMFSKLCPNLEVLKLQNVIVGDDTNFIFDFAKLKQLYWKPSTSKKAHLSHILAAPDLETLELFGNSFNWEAIENVSRLVSNGKILCKLVTFKYVGSRPQVPYLHNDDEQYTDFFSAMSKLIKNSMAFIPKLCDDIMEVMMDRLRLDIAVTRLAKLQNLLDLACKEVLINILDGRIKGPQLVAVNLPNNLRNHLMRVFEGKMCLPDHQSIEEFDRRYEAFKILLPANKIDLQALMSFCPIDSGTRKSMFIKVMELIETKSPKVESLRIDLKRIISRECIFEISLLRDLKNLKKLEMPGCNIRLVDLMFLCRNKMPSLQHVQVEIISISEANLKNKKKLVKSLFNLRVLLFKEKNLLVASNDRLIKYKTWFECLCIDKLPNLKVFRQMADHTAGIRSTEKFKIRDKVRKNLQHLTTAQGVEGMHLMFPSVTHLRVDKMNEETDWRNLLQFPKIESLQICHSPSKAIEPFLVRYGANLRTLVLSEIEGVLFRQIFKLCPNLEVLKLQNVIVGDDTKFISNFAKLKQLYWKPYDPKKANISNILLAAPDLETLELFGNSFDWRDIEKVSLLISTERILRKLVTFKYVGSRPFVPLGIINNQEIFSLFSAMSKLIKNSMAFIPKLCNISVFMCYGCISWNNIEVGIQIEDMTPDPSFCKCLTASVCEKLKDETISDFLDALKHRK</sequence>
<dbReference type="InterPro" id="IPR032675">
    <property type="entry name" value="LRR_dom_sf"/>
</dbReference>
<proteinExistence type="predicted"/>
<accession>A0A8S1DMZ8</accession>
<dbReference type="Gene3D" id="3.80.10.10">
    <property type="entry name" value="Ribonuclease Inhibitor"/>
    <property type="match status" value="2"/>
</dbReference>
<dbReference type="OrthoDB" id="2344483at2759"/>
<evidence type="ECO:0000313" key="2">
    <source>
        <dbReference type="Proteomes" id="UP000494165"/>
    </source>
</evidence>
<organism evidence="1 2">
    <name type="scientific">Cloeon dipterum</name>
    <dbReference type="NCBI Taxonomy" id="197152"/>
    <lineage>
        <taxon>Eukaryota</taxon>
        <taxon>Metazoa</taxon>
        <taxon>Ecdysozoa</taxon>
        <taxon>Arthropoda</taxon>
        <taxon>Hexapoda</taxon>
        <taxon>Insecta</taxon>
        <taxon>Pterygota</taxon>
        <taxon>Palaeoptera</taxon>
        <taxon>Ephemeroptera</taxon>
        <taxon>Pisciforma</taxon>
        <taxon>Baetidae</taxon>
        <taxon>Cloeon</taxon>
    </lineage>
</organism>
<dbReference type="EMBL" id="CADEPI010000314">
    <property type="protein sequence ID" value="CAB3383555.1"/>
    <property type="molecule type" value="Genomic_DNA"/>
</dbReference>
<evidence type="ECO:0000313" key="1">
    <source>
        <dbReference type="EMBL" id="CAB3383555.1"/>
    </source>
</evidence>
<dbReference type="AlphaFoldDB" id="A0A8S1DMZ8"/>